<dbReference type="AlphaFoldDB" id="A0A7C9EKC1"/>
<proteinExistence type="predicted"/>
<evidence type="ECO:0000313" key="1">
    <source>
        <dbReference type="EMBL" id="MBA4664328.1"/>
    </source>
</evidence>
<reference evidence="1" key="1">
    <citation type="journal article" date="2013" name="J. Plant Res.">
        <title>Effect of fungi and light on seed germination of three Opuntia species from semiarid lands of central Mexico.</title>
        <authorList>
            <person name="Delgado-Sanchez P."/>
            <person name="Jimenez-Bremont J.F."/>
            <person name="Guerrero-Gonzalez Mde L."/>
            <person name="Flores J."/>
        </authorList>
    </citation>
    <scope>NUCLEOTIDE SEQUENCE</scope>
    <source>
        <tissue evidence="1">Cladode</tissue>
    </source>
</reference>
<accession>A0A7C9EKC1</accession>
<name>A0A7C9EKC1_OPUST</name>
<organism evidence="1">
    <name type="scientific">Opuntia streptacantha</name>
    <name type="common">Prickly pear cactus</name>
    <name type="synonym">Opuntia cardona</name>
    <dbReference type="NCBI Taxonomy" id="393608"/>
    <lineage>
        <taxon>Eukaryota</taxon>
        <taxon>Viridiplantae</taxon>
        <taxon>Streptophyta</taxon>
        <taxon>Embryophyta</taxon>
        <taxon>Tracheophyta</taxon>
        <taxon>Spermatophyta</taxon>
        <taxon>Magnoliopsida</taxon>
        <taxon>eudicotyledons</taxon>
        <taxon>Gunneridae</taxon>
        <taxon>Pentapetalae</taxon>
        <taxon>Caryophyllales</taxon>
        <taxon>Cactineae</taxon>
        <taxon>Cactaceae</taxon>
        <taxon>Opuntioideae</taxon>
        <taxon>Opuntia</taxon>
    </lineage>
</organism>
<sequence length="113" mass="12886">MIGLPDKLLHSGGCRTEACSDRQRCYTAVMVLDYRLADCLILLLSDIKSGTALNYFFCLMRHKFAVREVRKTCDGRNCFSFTAAGTHIYSYLAQLKCYYVHLGLFMSWHPVSS</sequence>
<protein>
    <submittedName>
        <fullName evidence="1">Uncharacterized protein</fullName>
    </submittedName>
</protein>
<reference evidence="1" key="2">
    <citation type="submission" date="2020-07" db="EMBL/GenBank/DDBJ databases">
        <authorList>
            <person name="Vera ALvarez R."/>
            <person name="Arias-Moreno D.M."/>
            <person name="Jimenez-Jacinto V."/>
            <person name="Jimenez-Bremont J.F."/>
            <person name="Swaminathan K."/>
            <person name="Moose S.P."/>
            <person name="Guerrero-Gonzalez M.L."/>
            <person name="Marino-Ramirez L."/>
            <person name="Landsman D."/>
            <person name="Rodriguez-Kessler M."/>
            <person name="Delgado-Sanchez P."/>
        </authorList>
    </citation>
    <scope>NUCLEOTIDE SEQUENCE</scope>
    <source>
        <tissue evidence="1">Cladode</tissue>
    </source>
</reference>
<dbReference type="EMBL" id="GISG01223394">
    <property type="protein sequence ID" value="MBA4664328.1"/>
    <property type="molecule type" value="Transcribed_RNA"/>
</dbReference>